<accession>A0A1E5PZW5</accession>
<proteinExistence type="predicted"/>
<protein>
    <submittedName>
        <fullName evidence="1">Uncharacterized protein</fullName>
    </submittedName>
</protein>
<organism evidence="1 2">
    <name type="scientific">Streptomyces subrutilus</name>
    <dbReference type="NCBI Taxonomy" id="36818"/>
    <lineage>
        <taxon>Bacteria</taxon>
        <taxon>Bacillati</taxon>
        <taxon>Actinomycetota</taxon>
        <taxon>Actinomycetes</taxon>
        <taxon>Kitasatosporales</taxon>
        <taxon>Streptomycetaceae</taxon>
        <taxon>Streptomyces</taxon>
    </lineage>
</organism>
<dbReference type="Proteomes" id="UP000095705">
    <property type="component" value="Unassembled WGS sequence"/>
</dbReference>
<dbReference type="OrthoDB" id="2873444at2"/>
<dbReference type="RefSeq" id="WP_069923374.1">
    <property type="nucleotide sequence ID" value="NZ_MEHK01000001.1"/>
</dbReference>
<dbReference type="EMBL" id="MEHK01000001">
    <property type="protein sequence ID" value="OEJ35188.1"/>
    <property type="molecule type" value="Genomic_DNA"/>
</dbReference>
<name>A0A1E5PZW5_9ACTN</name>
<dbReference type="AlphaFoldDB" id="A0A1E5PZW5"/>
<keyword evidence="2" id="KW-1185">Reference proteome</keyword>
<sequence>MAHETEVSNGEQRRPRFPRVVEPLLDPELGLLIRLVNGDGENRSHFGVSLNIPGGVIYGQVISRDAYAQEWEAALRDLPGAGAESLARLPKLINQVMEEQHEENETDPLPRWVHLRDATFLTGAANQTMHYGLWRGRLADIVGWSLSIPS</sequence>
<gene>
    <name evidence="1" type="ORF">BGK67_31215</name>
</gene>
<reference evidence="1 2" key="1">
    <citation type="submission" date="2016-08" db="EMBL/GenBank/DDBJ databases">
        <title>The complete genome of Streptomyces subrutilus 10-1-1.</title>
        <authorList>
            <person name="Chen X."/>
        </authorList>
    </citation>
    <scope>NUCLEOTIDE SEQUENCE [LARGE SCALE GENOMIC DNA]</scope>
    <source>
        <strain evidence="1 2">10-1-1</strain>
    </source>
</reference>
<comment type="caution">
    <text evidence="1">The sequence shown here is derived from an EMBL/GenBank/DDBJ whole genome shotgun (WGS) entry which is preliminary data.</text>
</comment>
<evidence type="ECO:0000313" key="1">
    <source>
        <dbReference type="EMBL" id="OEJ35188.1"/>
    </source>
</evidence>
<evidence type="ECO:0000313" key="2">
    <source>
        <dbReference type="Proteomes" id="UP000095705"/>
    </source>
</evidence>